<protein>
    <submittedName>
        <fullName evidence="1">Uncharacterized protein</fullName>
    </submittedName>
</protein>
<evidence type="ECO:0000313" key="2">
    <source>
        <dbReference type="Proteomes" id="UP000193396"/>
    </source>
</evidence>
<dbReference type="OrthoDB" id="7362886at2"/>
<dbReference type="EMBL" id="JFKB01000010">
    <property type="protein sequence ID" value="OSQ46885.1"/>
    <property type="molecule type" value="Genomic_DNA"/>
</dbReference>
<sequence>MSAQITTHSLVATTNAAPTSKSAFGAVVWRWLVLSAQHVAKRHKIARDTAWLRESPEFVLRDVGLDRNMVERACLTGKASSND</sequence>
<accession>A0A1Y2L8V4</accession>
<evidence type="ECO:0000313" key="1">
    <source>
        <dbReference type="EMBL" id="OSQ46885.1"/>
    </source>
</evidence>
<dbReference type="Proteomes" id="UP000193396">
    <property type="component" value="Unassembled WGS sequence"/>
</dbReference>
<gene>
    <name evidence="1" type="ORF">TALK_15025</name>
</gene>
<dbReference type="AlphaFoldDB" id="A0A1Y2L8V4"/>
<reference evidence="1 2" key="1">
    <citation type="submission" date="2014-03" db="EMBL/GenBank/DDBJ databases">
        <title>The draft genome sequence of Thalassospira alkalitolerans JCM 18968.</title>
        <authorList>
            <person name="Lai Q."/>
            <person name="Shao Z."/>
        </authorList>
    </citation>
    <scope>NUCLEOTIDE SEQUENCE [LARGE SCALE GENOMIC DNA]</scope>
    <source>
        <strain evidence="1 2">JCM 18968</strain>
    </source>
</reference>
<name>A0A1Y2L8V4_9PROT</name>
<keyword evidence="2" id="KW-1185">Reference proteome</keyword>
<organism evidence="1 2">
    <name type="scientific">Thalassospira alkalitolerans</name>
    <dbReference type="NCBI Taxonomy" id="1293890"/>
    <lineage>
        <taxon>Bacteria</taxon>
        <taxon>Pseudomonadati</taxon>
        <taxon>Pseudomonadota</taxon>
        <taxon>Alphaproteobacteria</taxon>
        <taxon>Rhodospirillales</taxon>
        <taxon>Thalassospiraceae</taxon>
        <taxon>Thalassospira</taxon>
    </lineage>
</organism>
<comment type="caution">
    <text evidence="1">The sequence shown here is derived from an EMBL/GenBank/DDBJ whole genome shotgun (WGS) entry which is preliminary data.</text>
</comment>
<proteinExistence type="predicted"/>
<dbReference type="RefSeq" id="WP_085619962.1">
    <property type="nucleotide sequence ID" value="NZ_CAXBPE010000016.1"/>
</dbReference>